<dbReference type="AlphaFoldDB" id="A0A1X3IVU5"/>
<reference evidence="1 2" key="1">
    <citation type="submission" date="2010-04" db="EMBL/GenBank/DDBJ databases">
        <title>The Genome Sequence of Escherichia coli TA447.</title>
        <authorList>
            <consortium name="The Broad Institute Genome Sequencing Platform"/>
            <consortium name="The Broad Institute Genome Sequencing Center for Infectious Disease"/>
            <person name="Feldgarden M."/>
            <person name="Gordon D.M."/>
            <person name="Johnson J.R."/>
            <person name="Johnston B.D."/>
            <person name="Young S."/>
            <person name="Zeng Q."/>
            <person name="Koehrsen M."/>
            <person name="Alvarado L."/>
            <person name="Berlin A.M."/>
            <person name="Borenstein D."/>
            <person name="Chapman S.B."/>
            <person name="Chen Z."/>
            <person name="Engels R."/>
            <person name="Freedman E."/>
            <person name="Gellesch M."/>
            <person name="Goldberg J."/>
            <person name="Griggs A."/>
            <person name="Gujja S."/>
            <person name="Heilman E.R."/>
            <person name="Heiman D.I."/>
            <person name="Hepburn T.A."/>
            <person name="Howarth C."/>
            <person name="Jen D."/>
            <person name="Larson L."/>
            <person name="Mehta T."/>
            <person name="Park D."/>
            <person name="Pearson M."/>
            <person name="Richards J."/>
            <person name="Roberts A."/>
            <person name="Saif S."/>
            <person name="Shea T.D."/>
            <person name="Shenoy N."/>
            <person name="Sisk P."/>
            <person name="Stolte C."/>
            <person name="Sykes S.N."/>
            <person name="Walk T."/>
            <person name="White J."/>
            <person name="Yandava C."/>
            <person name="Haas B."/>
            <person name="Henn M.R."/>
            <person name="Nusbaum C."/>
            <person name="Birren B."/>
        </authorList>
    </citation>
    <scope>NUCLEOTIDE SEQUENCE [LARGE SCALE GENOMIC DNA]</scope>
    <source>
        <strain evidence="1 2">TA447</strain>
    </source>
</reference>
<proteinExistence type="predicted"/>
<accession>A0A1X3IVU5</accession>
<gene>
    <name evidence="1" type="ORF">ECXG_00799</name>
</gene>
<dbReference type="Proteomes" id="UP000193942">
    <property type="component" value="Unassembled WGS sequence"/>
</dbReference>
<sequence>MLIHHLSRLNNLYARQAAGLREMQMNTQNTQPQIMNYDPNLTSCGRMAKQTVRLTFGLWEYRETFEVTVGGNLTGLDVISSAIESLYATLPYEEVEDERDIIATINIGGLECKDENLSGELWLAGMLISAEIISIEPATNIRL</sequence>
<evidence type="ECO:0000313" key="2">
    <source>
        <dbReference type="Proteomes" id="UP000193942"/>
    </source>
</evidence>
<dbReference type="InterPro" id="IPR035387">
    <property type="entry name" value="DUF5406"/>
</dbReference>
<comment type="caution">
    <text evidence="1">The sequence shown here is derived from an EMBL/GenBank/DDBJ whole genome shotgun (WGS) entry which is preliminary data.</text>
</comment>
<organism evidence="1 2">
    <name type="scientific">Escherichia coli TA447</name>
    <dbReference type="NCBI Taxonomy" id="656447"/>
    <lineage>
        <taxon>Bacteria</taxon>
        <taxon>Pseudomonadati</taxon>
        <taxon>Pseudomonadota</taxon>
        <taxon>Gammaproteobacteria</taxon>
        <taxon>Enterobacterales</taxon>
        <taxon>Enterobacteriaceae</taxon>
        <taxon>Escherichia</taxon>
    </lineage>
</organism>
<name>A0A1X3IVU5_ECOLX</name>
<protein>
    <submittedName>
        <fullName evidence="1">Uncharacterized protein</fullName>
    </submittedName>
</protein>
<dbReference type="Pfam" id="PF17400">
    <property type="entry name" value="DUF5406"/>
    <property type="match status" value="1"/>
</dbReference>
<dbReference type="EMBL" id="ADIZ01000031">
    <property type="protein sequence ID" value="OSK92289.1"/>
    <property type="molecule type" value="Genomic_DNA"/>
</dbReference>
<evidence type="ECO:0000313" key="1">
    <source>
        <dbReference type="EMBL" id="OSK92289.1"/>
    </source>
</evidence>